<keyword evidence="2" id="KW-0812">Transmembrane</keyword>
<name>A0AA38R6W2_9PEZI</name>
<evidence type="ECO:0000256" key="2">
    <source>
        <dbReference type="SAM" id="Phobius"/>
    </source>
</evidence>
<sequence>MELPRFHPPPENSQGSATGGRKQNIEDYRPGYPRFTALLSAYDPYLLCRRFSRLRARILLLKQDKLSLLEQRLDEVDREEVCPLFLGMSRSDRNAQRASVLEEIESSLTEYDAFAERTHKMLSLNPAQRRDVESLGNWLDGTGCVAGEETAYLGHHQDLVSLAPAGDNAVLQLEAWVEDKFIRFDRRFNKNRDLDTSSDPNVYIYSGHLIKNSVKALLLLLITFLLLLPVVICNLVSTVSIRIAVVMASTIFYLLVISQLTRSKTMDLVLAGATYATVLIVFISGTGNSDLGG</sequence>
<protein>
    <recommendedName>
        <fullName evidence="3">DUF6594 domain-containing protein</fullName>
    </recommendedName>
</protein>
<dbReference type="InterPro" id="IPR046529">
    <property type="entry name" value="DUF6594"/>
</dbReference>
<reference evidence="4" key="1">
    <citation type="submission" date="2022-07" db="EMBL/GenBank/DDBJ databases">
        <title>Fungi with potential for degradation of polypropylene.</title>
        <authorList>
            <person name="Gostincar C."/>
        </authorList>
    </citation>
    <scope>NUCLEOTIDE SEQUENCE</scope>
    <source>
        <strain evidence="4">EXF-13287</strain>
    </source>
</reference>
<dbReference type="Pfam" id="PF20237">
    <property type="entry name" value="DUF6594"/>
    <property type="match status" value="1"/>
</dbReference>
<dbReference type="AlphaFoldDB" id="A0AA38R6W2"/>
<feature type="transmembrane region" description="Helical" evidence="2">
    <location>
        <begin position="216"/>
        <end position="237"/>
    </location>
</feature>
<gene>
    <name evidence="4" type="ORF">NKR19_g7574</name>
</gene>
<keyword evidence="2" id="KW-1133">Transmembrane helix</keyword>
<keyword evidence="5" id="KW-1185">Reference proteome</keyword>
<dbReference type="PANTHER" id="PTHR34502">
    <property type="entry name" value="DUF6594 DOMAIN-CONTAINING PROTEIN-RELATED"/>
    <property type="match status" value="1"/>
</dbReference>
<dbReference type="EMBL" id="JANBVN010000135">
    <property type="protein sequence ID" value="KAJ9139048.1"/>
    <property type="molecule type" value="Genomic_DNA"/>
</dbReference>
<feature type="domain" description="DUF6594" evidence="3">
    <location>
        <begin position="32"/>
        <end position="279"/>
    </location>
</feature>
<proteinExistence type="predicted"/>
<feature type="transmembrane region" description="Helical" evidence="2">
    <location>
        <begin position="243"/>
        <end position="261"/>
    </location>
</feature>
<dbReference type="PANTHER" id="PTHR34502:SF3">
    <property type="entry name" value="DUF6594 DOMAIN-CONTAINING PROTEIN"/>
    <property type="match status" value="1"/>
</dbReference>
<accession>A0AA38R6W2</accession>
<evidence type="ECO:0000256" key="1">
    <source>
        <dbReference type="SAM" id="MobiDB-lite"/>
    </source>
</evidence>
<comment type="caution">
    <text evidence="4">The sequence shown here is derived from an EMBL/GenBank/DDBJ whole genome shotgun (WGS) entry which is preliminary data.</text>
</comment>
<evidence type="ECO:0000313" key="5">
    <source>
        <dbReference type="Proteomes" id="UP001174691"/>
    </source>
</evidence>
<organism evidence="4 5">
    <name type="scientific">Coniochaeta hoffmannii</name>
    <dbReference type="NCBI Taxonomy" id="91930"/>
    <lineage>
        <taxon>Eukaryota</taxon>
        <taxon>Fungi</taxon>
        <taxon>Dikarya</taxon>
        <taxon>Ascomycota</taxon>
        <taxon>Pezizomycotina</taxon>
        <taxon>Sordariomycetes</taxon>
        <taxon>Sordariomycetidae</taxon>
        <taxon>Coniochaetales</taxon>
        <taxon>Coniochaetaceae</taxon>
        <taxon>Coniochaeta</taxon>
    </lineage>
</organism>
<evidence type="ECO:0000313" key="4">
    <source>
        <dbReference type="EMBL" id="KAJ9139048.1"/>
    </source>
</evidence>
<feature type="region of interest" description="Disordered" evidence="1">
    <location>
        <begin position="1"/>
        <end position="26"/>
    </location>
</feature>
<feature type="transmembrane region" description="Helical" evidence="2">
    <location>
        <begin position="268"/>
        <end position="287"/>
    </location>
</feature>
<keyword evidence="2" id="KW-0472">Membrane</keyword>
<evidence type="ECO:0000259" key="3">
    <source>
        <dbReference type="Pfam" id="PF20237"/>
    </source>
</evidence>
<feature type="compositionally biased region" description="Pro residues" evidence="1">
    <location>
        <begin position="1"/>
        <end position="11"/>
    </location>
</feature>
<dbReference type="Proteomes" id="UP001174691">
    <property type="component" value="Unassembled WGS sequence"/>
</dbReference>